<dbReference type="AlphaFoldDB" id="A0AAW2DBJ2"/>
<protein>
    <submittedName>
        <fullName evidence="2">Uncharacterized protein</fullName>
    </submittedName>
</protein>
<sequence length="139" mass="15759">MEEELILATKIILSVFLGGLVVLLLHLYDSLLVKPKKLRSMLQEQGINGHSPSFLSGNIPDMKRIKLKEQAAPKENHNNVVPIAHDWPSTNFPYFDQWRKEYEFETIEAIKLSVLYDLLEWGVGSSAKVGSQIDRIAKA</sequence>
<evidence type="ECO:0000256" key="1">
    <source>
        <dbReference type="SAM" id="Phobius"/>
    </source>
</evidence>
<name>A0AAW2DBJ2_9ROSI</name>
<organism evidence="2 3">
    <name type="scientific">Lithocarpus litseifolius</name>
    <dbReference type="NCBI Taxonomy" id="425828"/>
    <lineage>
        <taxon>Eukaryota</taxon>
        <taxon>Viridiplantae</taxon>
        <taxon>Streptophyta</taxon>
        <taxon>Embryophyta</taxon>
        <taxon>Tracheophyta</taxon>
        <taxon>Spermatophyta</taxon>
        <taxon>Magnoliopsida</taxon>
        <taxon>eudicotyledons</taxon>
        <taxon>Gunneridae</taxon>
        <taxon>Pentapetalae</taxon>
        <taxon>rosids</taxon>
        <taxon>fabids</taxon>
        <taxon>Fagales</taxon>
        <taxon>Fagaceae</taxon>
        <taxon>Lithocarpus</taxon>
    </lineage>
</organism>
<comment type="caution">
    <text evidence="2">The sequence shown here is derived from an EMBL/GenBank/DDBJ whole genome shotgun (WGS) entry which is preliminary data.</text>
</comment>
<evidence type="ECO:0000313" key="3">
    <source>
        <dbReference type="Proteomes" id="UP001459277"/>
    </source>
</evidence>
<reference evidence="2 3" key="1">
    <citation type="submission" date="2024-01" db="EMBL/GenBank/DDBJ databases">
        <title>A telomere-to-telomere, gap-free genome of sweet tea (Lithocarpus litseifolius).</title>
        <authorList>
            <person name="Zhou J."/>
        </authorList>
    </citation>
    <scope>NUCLEOTIDE SEQUENCE [LARGE SCALE GENOMIC DNA]</scope>
    <source>
        <strain evidence="2">Zhou-2022a</strain>
        <tissue evidence="2">Leaf</tissue>
    </source>
</reference>
<dbReference type="Proteomes" id="UP001459277">
    <property type="component" value="Unassembled WGS sequence"/>
</dbReference>
<proteinExistence type="predicted"/>
<keyword evidence="3" id="KW-1185">Reference proteome</keyword>
<accession>A0AAW2DBJ2</accession>
<feature type="transmembrane region" description="Helical" evidence="1">
    <location>
        <begin position="6"/>
        <end position="28"/>
    </location>
</feature>
<evidence type="ECO:0000313" key="2">
    <source>
        <dbReference type="EMBL" id="KAL0007489.1"/>
    </source>
</evidence>
<dbReference type="EMBL" id="JAZDWU010000003">
    <property type="protein sequence ID" value="KAL0007489.1"/>
    <property type="molecule type" value="Genomic_DNA"/>
</dbReference>
<gene>
    <name evidence="2" type="ORF">SO802_008991</name>
</gene>
<keyword evidence="1" id="KW-0812">Transmembrane</keyword>
<keyword evidence="1" id="KW-0472">Membrane</keyword>
<keyword evidence="1" id="KW-1133">Transmembrane helix</keyword>